<reference evidence="2 3" key="2">
    <citation type="journal article" date="2012" name="Stand. Genomic Sci.">
        <title>Complete genome sequence of the sulfate-reducing firmicute Desulfotomaculum ruminis type strain (DL(T)).</title>
        <authorList>
            <person name="Spring S."/>
            <person name="Visser M."/>
            <person name="Lu M."/>
            <person name="Copeland A."/>
            <person name="Lapidus A."/>
            <person name="Lucas S."/>
            <person name="Cheng J.F."/>
            <person name="Han C."/>
            <person name="Tapia R."/>
            <person name="Goodwin L.A."/>
            <person name="Pitluck S."/>
            <person name="Ivanova N."/>
            <person name="Land M."/>
            <person name="Hauser L."/>
            <person name="Larimer F."/>
            <person name="Rohde M."/>
            <person name="Goker M."/>
            <person name="Detter J.C."/>
            <person name="Kyrpides N.C."/>
            <person name="Woyke T."/>
            <person name="Schaap P.J."/>
            <person name="Plugge C.M."/>
            <person name="Muyzer G."/>
            <person name="Kuever J."/>
            <person name="Pereira I.A."/>
            <person name="Parshina S.N."/>
            <person name="Bernier-Latmani R."/>
            <person name="Stams A.J."/>
            <person name="Klenk H.P."/>
        </authorList>
    </citation>
    <scope>NUCLEOTIDE SEQUENCE [LARGE SCALE GENOMIC DNA]</scope>
    <source>
        <strain evidence="3">ATCC 23193 / DSM 2154 / NCIB 8452 / DL</strain>
    </source>
</reference>
<dbReference type="STRING" id="696281.Desru_3763"/>
<feature type="transmembrane region" description="Helical" evidence="1">
    <location>
        <begin position="287"/>
        <end position="306"/>
    </location>
</feature>
<evidence type="ECO:0008006" key="4">
    <source>
        <dbReference type="Google" id="ProtNLM"/>
    </source>
</evidence>
<feature type="transmembrane region" description="Helical" evidence="1">
    <location>
        <begin position="179"/>
        <end position="201"/>
    </location>
</feature>
<dbReference type="eggNOG" id="COG1287">
    <property type="taxonomic scope" value="Bacteria"/>
</dbReference>
<dbReference type="EMBL" id="CP002780">
    <property type="protein sequence ID" value="AEG61963.1"/>
    <property type="molecule type" value="Genomic_DNA"/>
</dbReference>
<name>F6DQ19_DESRL</name>
<protein>
    <recommendedName>
        <fullName evidence="4">Dolichyl-phosphate-mannose-protein mannosyltransferase</fullName>
    </recommendedName>
</protein>
<feature type="transmembrane region" description="Helical" evidence="1">
    <location>
        <begin position="349"/>
        <end position="370"/>
    </location>
</feature>
<proteinExistence type="predicted"/>
<keyword evidence="1" id="KW-0472">Membrane</keyword>
<evidence type="ECO:0000256" key="1">
    <source>
        <dbReference type="SAM" id="Phobius"/>
    </source>
</evidence>
<accession>F6DQ19</accession>
<evidence type="ECO:0000313" key="3">
    <source>
        <dbReference type="Proteomes" id="UP000009234"/>
    </source>
</evidence>
<sequence length="498" mass="56942">MAPFIIQVLLTPEGYIATGFVAGGCDYETFIAKMKWGSEGHWSYNNRFTGEITQPAPIYHFYLFLGHLAGWIGIKLPWMYHLVRSFLAAFSFVYLYKFLRKHVPVNPFIALILTVFASGGYLSVLDDVFNTGFNSGNTDLFLQGRVWLAYICYPHYCLEFLGVLLLLDSYLSARSWMALTGGIIISLVHPFLLGLFCPVILISSVFRKDYKQALMSCSFASLGSLPILIPLSQAIKEVEWLKIWRNQTRLTVLPFWNYYILGYGLTGIAGWYGFVKWVTSGDRKKNMYLWAAWMVVAMLLSYTAPLPNKREYAFFFSVPIGIFAAPWIEKGICFFKKSTSKLCQLAGPVLVMIVCIWQSIAVYSEALISYTPTTISGCSYISPEYQQVFKIIEADGADRVVLSEYWYGNMVPAFTKSRPYVGHLCETQNFKEKKQISEDFLIGRLGKAQMEEVLKNNKITWIVLNKDTMKDSTLVQKLWTPVFNGQEVILWKVNKEWF</sequence>
<feature type="transmembrane region" description="Helical" evidence="1">
    <location>
        <begin position="255"/>
        <end position="275"/>
    </location>
</feature>
<keyword evidence="1" id="KW-0812">Transmembrane</keyword>
<dbReference type="AlphaFoldDB" id="F6DQ19"/>
<keyword evidence="1" id="KW-1133">Transmembrane helix</keyword>
<feature type="transmembrane region" description="Helical" evidence="1">
    <location>
        <begin position="312"/>
        <end position="328"/>
    </location>
</feature>
<dbReference type="Proteomes" id="UP000009234">
    <property type="component" value="Chromosome"/>
</dbReference>
<feature type="transmembrane region" description="Helical" evidence="1">
    <location>
        <begin position="105"/>
        <end position="125"/>
    </location>
</feature>
<reference evidence="3" key="1">
    <citation type="submission" date="2011-05" db="EMBL/GenBank/DDBJ databases">
        <title>Complete sequence of Desulfotomaculum ruminis DSM 2154.</title>
        <authorList>
            <person name="Lucas S."/>
            <person name="Copeland A."/>
            <person name="Lapidus A."/>
            <person name="Cheng J.-F."/>
            <person name="Goodwin L."/>
            <person name="Pitluck S."/>
            <person name="Lu M."/>
            <person name="Detter J.C."/>
            <person name="Han C."/>
            <person name="Tapia R."/>
            <person name="Land M."/>
            <person name="Hauser L."/>
            <person name="Kyrpides N."/>
            <person name="Ivanova N."/>
            <person name="Mikhailova N."/>
            <person name="Pagani I."/>
            <person name="Stams A.J.M."/>
            <person name="Plugge C.M."/>
            <person name="Muyzer G."/>
            <person name="Kuever J."/>
            <person name="Parshina S.N."/>
            <person name="Ivanova A.E."/>
            <person name="Nazina T.N."/>
            <person name="Brambilla E."/>
            <person name="Spring S."/>
            <person name="Klenk H.-P."/>
            <person name="Woyke T."/>
        </authorList>
    </citation>
    <scope>NUCLEOTIDE SEQUENCE [LARGE SCALE GENOMIC DNA]</scope>
    <source>
        <strain evidence="3">ATCC 23193 / DSM 2154 / NCIB 8452 / DL</strain>
    </source>
</reference>
<dbReference type="HOGENOM" id="CLU_547167_0_0_9"/>
<evidence type="ECO:0000313" key="2">
    <source>
        <dbReference type="EMBL" id="AEG61963.1"/>
    </source>
</evidence>
<feature type="transmembrane region" description="Helical" evidence="1">
    <location>
        <begin position="146"/>
        <end position="167"/>
    </location>
</feature>
<gene>
    <name evidence="2" type="ordered locus">Desru_3763</name>
</gene>
<keyword evidence="3" id="KW-1185">Reference proteome</keyword>
<feature type="transmembrane region" description="Helical" evidence="1">
    <location>
        <begin position="56"/>
        <end position="74"/>
    </location>
</feature>
<dbReference type="KEGG" id="dru:Desru_3763"/>
<organism evidence="2 3">
    <name type="scientific">Desulforamulus ruminis (strain ATCC 23193 / DSM 2154 / NCIMB 8452 / DL)</name>
    <name type="common">Desulfotomaculum ruminis</name>
    <dbReference type="NCBI Taxonomy" id="696281"/>
    <lineage>
        <taxon>Bacteria</taxon>
        <taxon>Bacillati</taxon>
        <taxon>Bacillota</taxon>
        <taxon>Clostridia</taxon>
        <taxon>Eubacteriales</taxon>
        <taxon>Peptococcaceae</taxon>
        <taxon>Desulforamulus</taxon>
    </lineage>
</organism>